<dbReference type="AlphaFoldDB" id="A0A4R9JQE3"/>
<gene>
    <name evidence="1" type="ORF">EHQ59_11885</name>
</gene>
<dbReference type="EMBL" id="RQGG01000032">
    <property type="protein sequence ID" value="TGL51756.1"/>
    <property type="molecule type" value="Genomic_DNA"/>
</dbReference>
<organism evidence="1 2">
    <name type="scientific">Leptospira kemamanensis</name>
    <dbReference type="NCBI Taxonomy" id="2484942"/>
    <lineage>
        <taxon>Bacteria</taxon>
        <taxon>Pseudomonadati</taxon>
        <taxon>Spirochaetota</taxon>
        <taxon>Spirochaetia</taxon>
        <taxon>Leptospirales</taxon>
        <taxon>Leptospiraceae</taxon>
        <taxon>Leptospira</taxon>
    </lineage>
</organism>
<reference evidence="1" key="1">
    <citation type="journal article" date="2019" name="PLoS Negl. Trop. Dis.">
        <title>Revisiting the worldwide diversity of Leptospira species in the environment.</title>
        <authorList>
            <person name="Vincent A.T."/>
            <person name="Schiettekatte O."/>
            <person name="Bourhy P."/>
            <person name="Veyrier F.J."/>
            <person name="Picardeau M."/>
        </authorList>
    </citation>
    <scope>NUCLEOTIDE SEQUENCE [LARGE SCALE GENOMIC DNA]</scope>
    <source>
        <strain evidence="1">201702454</strain>
    </source>
</reference>
<proteinExistence type="predicted"/>
<evidence type="ECO:0000313" key="1">
    <source>
        <dbReference type="EMBL" id="TGL51756.1"/>
    </source>
</evidence>
<evidence type="ECO:0000313" key="2">
    <source>
        <dbReference type="Proteomes" id="UP000297609"/>
    </source>
</evidence>
<dbReference type="Proteomes" id="UP000297609">
    <property type="component" value="Unassembled WGS sequence"/>
</dbReference>
<protein>
    <submittedName>
        <fullName evidence="1">Permease</fullName>
    </submittedName>
</protein>
<comment type="caution">
    <text evidence="1">The sequence shown here is derived from an EMBL/GenBank/DDBJ whole genome shotgun (WGS) entry which is preliminary data.</text>
</comment>
<accession>A0A4R9JQE3</accession>
<dbReference type="OrthoDB" id="332397at2"/>
<name>A0A4R9JQE3_9LEPT</name>
<keyword evidence="2" id="KW-1185">Reference proteome</keyword>
<sequence>MDLVWEESSGAVAPEYRYAKTYHLFADSKKIFLTRKIIKKGKLLVEETKEISASKYETWMKGLLSKGIQKFPFETLPEEQMTGISYNFVQFRFGSTKSKFYYRLEEINEPNWKPKKDIIKFIERMKP</sequence>